<accession>A0A3N1GLR9</accession>
<dbReference type="AlphaFoldDB" id="A0A3N1GLR9"/>
<feature type="region of interest" description="Disordered" evidence="1">
    <location>
        <begin position="127"/>
        <end position="191"/>
    </location>
</feature>
<feature type="compositionally biased region" description="Low complexity" evidence="1">
    <location>
        <begin position="143"/>
        <end position="163"/>
    </location>
</feature>
<evidence type="ECO:0000256" key="1">
    <source>
        <dbReference type="SAM" id="MobiDB-lite"/>
    </source>
</evidence>
<keyword evidence="2" id="KW-0812">Transmembrane</keyword>
<keyword evidence="3" id="KW-0732">Signal</keyword>
<keyword evidence="2" id="KW-0472">Membrane</keyword>
<evidence type="ECO:0000313" key="5">
    <source>
        <dbReference type="Proteomes" id="UP000271683"/>
    </source>
</evidence>
<reference evidence="4 5" key="1">
    <citation type="submission" date="2018-11" db="EMBL/GenBank/DDBJ databases">
        <title>Sequencing the genomes of 1000 actinobacteria strains.</title>
        <authorList>
            <person name="Klenk H.-P."/>
        </authorList>
    </citation>
    <scope>NUCLEOTIDE SEQUENCE [LARGE SCALE GENOMIC DNA]</scope>
    <source>
        <strain evidence="4 5">DSM 43634</strain>
    </source>
</reference>
<feature type="compositionally biased region" description="Gly residues" evidence="1">
    <location>
        <begin position="164"/>
        <end position="175"/>
    </location>
</feature>
<gene>
    <name evidence="4" type="ORF">EDD30_4032</name>
</gene>
<proteinExistence type="predicted"/>
<keyword evidence="2" id="KW-1133">Transmembrane helix</keyword>
<dbReference type="EMBL" id="RJKL01000001">
    <property type="protein sequence ID" value="ROP31141.1"/>
    <property type="molecule type" value="Genomic_DNA"/>
</dbReference>
<evidence type="ECO:0000256" key="2">
    <source>
        <dbReference type="SAM" id="Phobius"/>
    </source>
</evidence>
<feature type="signal peptide" evidence="3">
    <location>
        <begin position="1"/>
        <end position="31"/>
    </location>
</feature>
<organism evidence="4 5">
    <name type="scientific">Couchioplanes caeruleus</name>
    <dbReference type="NCBI Taxonomy" id="56438"/>
    <lineage>
        <taxon>Bacteria</taxon>
        <taxon>Bacillati</taxon>
        <taxon>Actinomycetota</taxon>
        <taxon>Actinomycetes</taxon>
        <taxon>Micromonosporales</taxon>
        <taxon>Micromonosporaceae</taxon>
        <taxon>Couchioplanes</taxon>
    </lineage>
</organism>
<evidence type="ECO:0000313" key="4">
    <source>
        <dbReference type="EMBL" id="ROP31141.1"/>
    </source>
</evidence>
<dbReference type="RefSeq" id="WP_143163069.1">
    <property type="nucleotide sequence ID" value="NZ_RJKL01000001.1"/>
</dbReference>
<name>A0A3N1GLR9_9ACTN</name>
<sequence>MSRQVRHRVTASVLGGFLLGAAIVTTGTANAEQAGETGRQVVFEGGGVLGLSCKSTPSVGSMTVPAESTVRMVNRTGHGANLLLNGAKQGSIPDEGSTEVVFRRGTTAVMLDPSCAITDQATPVLVTATPSTSPATPDPIPSPSDGATGGSTAAPSGPGSAPTSGGGQSQPGGGFPATEHPAAPGAAGPVVLRPDARPAAATGPAGFQAGSMPLGGHAARTKITTMQDTAGGAAPGMPPGGDKTLLPGVPSADLGATTEAVPAHVAGPATEIAAAEPVAAMRPMSDSRPIGLLALVAAIAVLGVTVGAIRAIVSQRASRATVA</sequence>
<dbReference type="OrthoDB" id="3383382at2"/>
<dbReference type="Proteomes" id="UP000271683">
    <property type="component" value="Unassembled WGS sequence"/>
</dbReference>
<feature type="transmembrane region" description="Helical" evidence="2">
    <location>
        <begin position="290"/>
        <end position="313"/>
    </location>
</feature>
<protein>
    <submittedName>
        <fullName evidence="4">Uncharacterized protein</fullName>
    </submittedName>
</protein>
<comment type="caution">
    <text evidence="4">The sequence shown here is derived from an EMBL/GenBank/DDBJ whole genome shotgun (WGS) entry which is preliminary data.</text>
</comment>
<evidence type="ECO:0000256" key="3">
    <source>
        <dbReference type="SAM" id="SignalP"/>
    </source>
</evidence>
<feature type="chain" id="PRO_5017965664" evidence="3">
    <location>
        <begin position="32"/>
        <end position="323"/>
    </location>
</feature>